<protein>
    <submittedName>
        <fullName evidence="1">Protein YieJ</fullName>
    </submittedName>
</protein>
<sequence length="21" mass="2388">MTVHLFQCRQCGIHKLSLDGT</sequence>
<keyword evidence="2" id="KW-1185">Reference proteome</keyword>
<evidence type="ECO:0000313" key="1">
    <source>
        <dbReference type="EMBL" id="AFD27175.1"/>
    </source>
</evidence>
<reference evidence="1 2" key="1">
    <citation type="journal article" date="2012" name="PLoS ONE">
        <title>Genome sequence and transcriptome analysis of the radioresistant bacterium Deinococcus gobiensis: insights into the extreme environmental adaptations.</title>
        <authorList>
            <person name="Yuan M."/>
            <person name="Chen M."/>
            <person name="Zhang W."/>
            <person name="Lu W."/>
            <person name="Wang J."/>
            <person name="Yang M."/>
            <person name="Zhao P."/>
            <person name="Tang R."/>
            <person name="Li X."/>
            <person name="Hao Y."/>
            <person name="Zhou Z."/>
            <person name="Zhan Y."/>
            <person name="Yu H."/>
            <person name="Teng C."/>
            <person name="Yan Y."/>
            <person name="Ping S."/>
            <person name="Wang Y."/>
            <person name="Lin M."/>
        </authorList>
    </citation>
    <scope>NUCLEOTIDE SEQUENCE [LARGE SCALE GENOMIC DNA]</scope>
    <source>
        <strain evidence="2">DSM 21396 / JCM 16679 / CGMCC 1.7299 / I-0</strain>
        <plasmid evidence="1">P1</plasmid>
    </source>
</reference>
<dbReference type="Proteomes" id="UP000007575">
    <property type="component" value="Plasmid P1"/>
</dbReference>
<dbReference type="EMBL" id="CP002192">
    <property type="protein sequence ID" value="AFD27175.1"/>
    <property type="molecule type" value="Genomic_DNA"/>
</dbReference>
<keyword evidence="1" id="KW-0614">Plasmid</keyword>
<name>H8H0C3_DEIGI</name>
<geneLocation type="plasmid" evidence="1 2">
    <name>P1</name>
</geneLocation>
<organism evidence="1 2">
    <name type="scientific">Deinococcus gobiensis (strain DSM 21396 / JCM 16679 / CGMCC 1.7299 / I-0)</name>
    <dbReference type="NCBI Taxonomy" id="745776"/>
    <lineage>
        <taxon>Bacteria</taxon>
        <taxon>Thermotogati</taxon>
        <taxon>Deinococcota</taxon>
        <taxon>Deinococci</taxon>
        <taxon>Deinococcales</taxon>
        <taxon>Deinococcaceae</taxon>
        <taxon>Deinococcus</taxon>
    </lineage>
</organism>
<dbReference type="KEGG" id="dgo:DGo_PA0289"/>
<gene>
    <name evidence="1" type="ordered locus">DGo_PA0289</name>
</gene>
<dbReference type="HOGENOM" id="CLU_3426482_0_0_0"/>
<accession>H8H0C3</accession>
<proteinExistence type="predicted"/>
<evidence type="ECO:0000313" key="2">
    <source>
        <dbReference type="Proteomes" id="UP000007575"/>
    </source>
</evidence>
<dbReference type="AlphaFoldDB" id="H8H0C3"/>